<reference evidence="2" key="1">
    <citation type="journal article" date="2014" name="Int. J. Syst. Evol. Microbiol.">
        <title>Complete genome sequence of Corynebacterium casei LMG S-19264T (=DSM 44701T), isolated from a smear-ripened cheese.</title>
        <authorList>
            <consortium name="US DOE Joint Genome Institute (JGI-PGF)"/>
            <person name="Walter F."/>
            <person name="Albersmeier A."/>
            <person name="Kalinowski J."/>
            <person name="Ruckert C."/>
        </authorList>
    </citation>
    <scope>NUCLEOTIDE SEQUENCE</scope>
    <source>
        <strain evidence="2">CGMCC 1.15371</strain>
    </source>
</reference>
<dbReference type="Proteomes" id="UP000628775">
    <property type="component" value="Unassembled WGS sequence"/>
</dbReference>
<evidence type="ECO:0000313" key="3">
    <source>
        <dbReference type="Proteomes" id="UP000628775"/>
    </source>
</evidence>
<proteinExistence type="predicted"/>
<evidence type="ECO:0000313" key="2">
    <source>
        <dbReference type="EMBL" id="GGE38020.1"/>
    </source>
</evidence>
<feature type="transmembrane region" description="Helical" evidence="1">
    <location>
        <begin position="179"/>
        <end position="201"/>
    </location>
</feature>
<keyword evidence="3" id="KW-1185">Reference proteome</keyword>
<dbReference type="InterPro" id="IPR014196">
    <property type="entry name" value="SpoIIM"/>
</dbReference>
<dbReference type="AlphaFoldDB" id="A0A8J2YCS9"/>
<keyword evidence="1" id="KW-1133">Transmembrane helix</keyword>
<dbReference type="EMBL" id="BMIR01000006">
    <property type="protein sequence ID" value="GGE38020.1"/>
    <property type="molecule type" value="Genomic_DNA"/>
</dbReference>
<gene>
    <name evidence="2" type="ORF">GCM10011391_16040</name>
</gene>
<organism evidence="2 3">
    <name type="scientific">Pullulanibacillus camelliae</name>
    <dbReference type="NCBI Taxonomy" id="1707096"/>
    <lineage>
        <taxon>Bacteria</taxon>
        <taxon>Bacillati</taxon>
        <taxon>Bacillota</taxon>
        <taxon>Bacilli</taxon>
        <taxon>Bacillales</taxon>
        <taxon>Sporolactobacillaceae</taxon>
        <taxon>Pullulanibacillus</taxon>
    </lineage>
</organism>
<feature type="transmembrane region" description="Helical" evidence="1">
    <location>
        <begin position="141"/>
        <end position="158"/>
    </location>
</feature>
<sequence>MQRQINIKDRINQHIQDNMSIYTFTIVLFLMGIIFGSIVVNSLPGEAKQNLFNYLQRFFGEMAGKNGIVPTAMFSESYTHYIQYIGFIWILGLSIIGLPVIFILLFLKGIVVGFTVGFLVNQMGFHGFWLALASVFPQNLVIIPLFIIVSTTSIAFSLKMIRQLLMRTRKQPLLPQFSYYMMLLMGVASILVVVALFEAYVSPVLMRSILS</sequence>
<protein>
    <submittedName>
        <fullName evidence="2">Stage II sporulation protein M</fullName>
    </submittedName>
</protein>
<feature type="transmembrane region" description="Helical" evidence="1">
    <location>
        <begin position="21"/>
        <end position="43"/>
    </location>
</feature>
<comment type="caution">
    <text evidence="2">The sequence shown here is derived from an EMBL/GenBank/DDBJ whole genome shotgun (WGS) entry which is preliminary data.</text>
</comment>
<name>A0A8J2YCS9_9BACL</name>
<dbReference type="NCBIfam" id="TIGR02831">
    <property type="entry name" value="spo_II_M"/>
    <property type="match status" value="1"/>
</dbReference>
<keyword evidence="1" id="KW-0472">Membrane</keyword>
<dbReference type="PIRSF" id="PIRSF038973">
    <property type="entry name" value="SpoIIM"/>
    <property type="match status" value="1"/>
</dbReference>
<evidence type="ECO:0000256" key="1">
    <source>
        <dbReference type="SAM" id="Phobius"/>
    </source>
</evidence>
<accession>A0A8J2YCS9</accession>
<feature type="transmembrane region" description="Helical" evidence="1">
    <location>
        <begin position="81"/>
        <end position="107"/>
    </location>
</feature>
<reference evidence="2" key="2">
    <citation type="submission" date="2020-09" db="EMBL/GenBank/DDBJ databases">
        <authorList>
            <person name="Sun Q."/>
            <person name="Zhou Y."/>
        </authorList>
    </citation>
    <scope>NUCLEOTIDE SEQUENCE</scope>
    <source>
        <strain evidence="2">CGMCC 1.15371</strain>
    </source>
</reference>
<keyword evidence="1" id="KW-0812">Transmembrane</keyword>
<feature type="transmembrane region" description="Helical" evidence="1">
    <location>
        <begin position="114"/>
        <end position="135"/>
    </location>
</feature>
<dbReference type="Pfam" id="PF01944">
    <property type="entry name" value="SpoIIM"/>
    <property type="match status" value="1"/>
</dbReference>
<dbReference type="InterPro" id="IPR002798">
    <property type="entry name" value="SpoIIM-like"/>
</dbReference>